<proteinExistence type="predicted"/>
<evidence type="ECO:0000313" key="1">
    <source>
        <dbReference type="EMBL" id="KAH0755095.1"/>
    </source>
</evidence>
<accession>A0ABQ7UWI8</accession>
<dbReference type="Proteomes" id="UP000826656">
    <property type="component" value="Unassembled WGS sequence"/>
</dbReference>
<organism evidence="1 2">
    <name type="scientific">Solanum tuberosum</name>
    <name type="common">Potato</name>
    <dbReference type="NCBI Taxonomy" id="4113"/>
    <lineage>
        <taxon>Eukaryota</taxon>
        <taxon>Viridiplantae</taxon>
        <taxon>Streptophyta</taxon>
        <taxon>Embryophyta</taxon>
        <taxon>Tracheophyta</taxon>
        <taxon>Spermatophyta</taxon>
        <taxon>Magnoliopsida</taxon>
        <taxon>eudicotyledons</taxon>
        <taxon>Gunneridae</taxon>
        <taxon>Pentapetalae</taxon>
        <taxon>asterids</taxon>
        <taxon>lamiids</taxon>
        <taxon>Solanales</taxon>
        <taxon>Solanaceae</taxon>
        <taxon>Solanoideae</taxon>
        <taxon>Solaneae</taxon>
        <taxon>Solanum</taxon>
    </lineage>
</organism>
<keyword evidence="2" id="KW-1185">Reference proteome</keyword>
<comment type="caution">
    <text evidence="1">The sequence shown here is derived from an EMBL/GenBank/DDBJ whole genome shotgun (WGS) entry which is preliminary data.</text>
</comment>
<dbReference type="EMBL" id="JAIVGD010000018">
    <property type="protein sequence ID" value="KAH0755095.1"/>
    <property type="molecule type" value="Genomic_DNA"/>
</dbReference>
<sequence>MMNDHEEVPVPYKPILKVETGMESSANVVDLTKSMPSEAESTSEKLTTSSAPILTVKGTLKDVWASQKEARLVVLRGPNKPILIV</sequence>
<reference evidence="1 2" key="1">
    <citation type="journal article" date="2021" name="bioRxiv">
        <title>Chromosome-scale and haplotype-resolved genome assembly of a tetraploid potato cultivar.</title>
        <authorList>
            <person name="Sun H."/>
            <person name="Jiao W.-B."/>
            <person name="Krause K."/>
            <person name="Campoy J.A."/>
            <person name="Goel M."/>
            <person name="Folz-Donahue K."/>
            <person name="Kukat C."/>
            <person name="Huettel B."/>
            <person name="Schneeberger K."/>
        </authorList>
    </citation>
    <scope>NUCLEOTIDE SEQUENCE [LARGE SCALE GENOMIC DNA]</scope>
    <source>
        <strain evidence="1">SolTubOtavaFocal</strain>
        <tissue evidence="1">Leaves</tissue>
    </source>
</reference>
<gene>
    <name evidence="1" type="ORF">KY290_025365</name>
</gene>
<evidence type="ECO:0000313" key="2">
    <source>
        <dbReference type="Proteomes" id="UP000826656"/>
    </source>
</evidence>
<name>A0ABQ7UWI8_SOLTU</name>
<protein>
    <submittedName>
        <fullName evidence="1">Uncharacterized protein</fullName>
    </submittedName>
</protein>